<dbReference type="Proteomes" id="UP001156690">
    <property type="component" value="Unassembled WGS sequence"/>
</dbReference>
<keyword evidence="3" id="KW-1185">Reference proteome</keyword>
<dbReference type="EMBL" id="BSNX01000032">
    <property type="protein sequence ID" value="GLQ73528.1"/>
    <property type="molecule type" value="Genomic_DNA"/>
</dbReference>
<evidence type="ECO:0000313" key="3">
    <source>
        <dbReference type="Proteomes" id="UP001156690"/>
    </source>
</evidence>
<organism evidence="2 3">
    <name type="scientific">Vibrio penaeicida</name>
    <dbReference type="NCBI Taxonomy" id="104609"/>
    <lineage>
        <taxon>Bacteria</taxon>
        <taxon>Pseudomonadati</taxon>
        <taxon>Pseudomonadota</taxon>
        <taxon>Gammaproteobacteria</taxon>
        <taxon>Vibrionales</taxon>
        <taxon>Vibrionaceae</taxon>
        <taxon>Vibrio</taxon>
    </lineage>
</organism>
<reference evidence="3" key="1">
    <citation type="journal article" date="2019" name="Int. J. Syst. Evol. Microbiol.">
        <title>The Global Catalogue of Microorganisms (GCM) 10K type strain sequencing project: providing services to taxonomists for standard genome sequencing and annotation.</title>
        <authorList>
            <consortium name="The Broad Institute Genomics Platform"/>
            <consortium name="The Broad Institute Genome Sequencing Center for Infectious Disease"/>
            <person name="Wu L."/>
            <person name="Ma J."/>
        </authorList>
    </citation>
    <scope>NUCLEOTIDE SEQUENCE [LARGE SCALE GENOMIC DNA]</scope>
    <source>
        <strain evidence="3">NBRC 15640</strain>
    </source>
</reference>
<proteinExistence type="predicted"/>
<dbReference type="RefSeq" id="WP_126606055.1">
    <property type="nucleotide sequence ID" value="NZ_AP025144.1"/>
</dbReference>
<feature type="domain" description="N-acetyltransferase" evidence="1">
    <location>
        <begin position="9"/>
        <end position="153"/>
    </location>
</feature>
<gene>
    <name evidence="2" type="ORF">GCM10007932_28880</name>
</gene>
<dbReference type="PROSITE" id="PS51186">
    <property type="entry name" value="GNAT"/>
    <property type="match status" value="1"/>
</dbReference>
<dbReference type="AlphaFoldDB" id="A0AAV5NSS1"/>
<dbReference type="GO" id="GO:0016747">
    <property type="term" value="F:acyltransferase activity, transferring groups other than amino-acyl groups"/>
    <property type="evidence" value="ECO:0007669"/>
    <property type="project" value="InterPro"/>
</dbReference>
<dbReference type="InterPro" id="IPR016181">
    <property type="entry name" value="Acyl_CoA_acyltransferase"/>
</dbReference>
<comment type="caution">
    <text evidence="2">The sequence shown here is derived from an EMBL/GenBank/DDBJ whole genome shotgun (WGS) entry which is preliminary data.</text>
</comment>
<sequence>MNTGTPERLCFKYVAPDDRDFLSLVKELNKSLTSITSDSGESSFKVEAFNSEKDGYLVGYLNGEPTVCGGFRYHSESACEIKRMYSAKPGLGSLLLGELESYAFSKGYRSALLSTRRVNTKAVSFYEKHGYHNIPAYGKYVGRKVSVCLGKKL</sequence>
<dbReference type="Pfam" id="PF00583">
    <property type="entry name" value="Acetyltransf_1"/>
    <property type="match status" value="1"/>
</dbReference>
<protein>
    <submittedName>
        <fullName evidence="2">N-acetyltransferase</fullName>
    </submittedName>
</protein>
<dbReference type="Gene3D" id="3.40.630.30">
    <property type="match status" value="1"/>
</dbReference>
<accession>A0AAV5NSS1</accession>
<evidence type="ECO:0000313" key="2">
    <source>
        <dbReference type="EMBL" id="GLQ73528.1"/>
    </source>
</evidence>
<dbReference type="SUPFAM" id="SSF55729">
    <property type="entry name" value="Acyl-CoA N-acyltransferases (Nat)"/>
    <property type="match status" value="1"/>
</dbReference>
<name>A0AAV5NSS1_9VIBR</name>
<dbReference type="InterPro" id="IPR000182">
    <property type="entry name" value="GNAT_dom"/>
</dbReference>
<evidence type="ECO:0000259" key="1">
    <source>
        <dbReference type="PROSITE" id="PS51186"/>
    </source>
</evidence>